<name>A0A0A9B1L2_ARUDO</name>
<proteinExistence type="predicted"/>
<sequence>MRSVFSQTICYPVTHKDHKATKFRVLI</sequence>
<reference evidence="1" key="1">
    <citation type="submission" date="2014-09" db="EMBL/GenBank/DDBJ databases">
        <authorList>
            <person name="Magalhaes I.L.F."/>
            <person name="Oliveira U."/>
            <person name="Santos F.R."/>
            <person name="Vidigal T.H.D.A."/>
            <person name="Brescovit A.D."/>
            <person name="Santos A.J."/>
        </authorList>
    </citation>
    <scope>NUCLEOTIDE SEQUENCE</scope>
    <source>
        <tissue evidence="1">Shoot tissue taken approximately 20 cm above the soil surface</tissue>
    </source>
</reference>
<protein>
    <submittedName>
        <fullName evidence="1">Uncharacterized protein</fullName>
    </submittedName>
</protein>
<dbReference type="EMBL" id="GBRH01240011">
    <property type="protein sequence ID" value="JAD57884.1"/>
    <property type="molecule type" value="Transcribed_RNA"/>
</dbReference>
<evidence type="ECO:0000313" key="1">
    <source>
        <dbReference type="EMBL" id="JAD57884.1"/>
    </source>
</evidence>
<accession>A0A0A9B1L2</accession>
<reference evidence="1" key="2">
    <citation type="journal article" date="2015" name="Data Brief">
        <title>Shoot transcriptome of the giant reed, Arundo donax.</title>
        <authorList>
            <person name="Barrero R.A."/>
            <person name="Guerrero F.D."/>
            <person name="Moolhuijzen P."/>
            <person name="Goolsby J.A."/>
            <person name="Tidwell J."/>
            <person name="Bellgard S.E."/>
            <person name="Bellgard M.I."/>
        </authorList>
    </citation>
    <scope>NUCLEOTIDE SEQUENCE</scope>
    <source>
        <tissue evidence="1">Shoot tissue taken approximately 20 cm above the soil surface</tissue>
    </source>
</reference>
<dbReference type="AlphaFoldDB" id="A0A0A9B1L2"/>
<organism evidence="1">
    <name type="scientific">Arundo donax</name>
    <name type="common">Giant reed</name>
    <name type="synonym">Donax arundinaceus</name>
    <dbReference type="NCBI Taxonomy" id="35708"/>
    <lineage>
        <taxon>Eukaryota</taxon>
        <taxon>Viridiplantae</taxon>
        <taxon>Streptophyta</taxon>
        <taxon>Embryophyta</taxon>
        <taxon>Tracheophyta</taxon>
        <taxon>Spermatophyta</taxon>
        <taxon>Magnoliopsida</taxon>
        <taxon>Liliopsida</taxon>
        <taxon>Poales</taxon>
        <taxon>Poaceae</taxon>
        <taxon>PACMAD clade</taxon>
        <taxon>Arundinoideae</taxon>
        <taxon>Arundineae</taxon>
        <taxon>Arundo</taxon>
    </lineage>
</organism>